<dbReference type="Proteomes" id="UP000487268">
    <property type="component" value="Unassembled WGS sequence"/>
</dbReference>
<comment type="caution">
    <text evidence="2">The sequence shown here is derived from an EMBL/GenBank/DDBJ whole genome shotgun (WGS) entry which is preliminary data.</text>
</comment>
<keyword evidence="3" id="KW-1185">Reference proteome</keyword>
<reference evidence="2 3" key="1">
    <citation type="submission" date="2019-10" db="EMBL/GenBank/DDBJ databases">
        <title>Actinomadura rubteroloni sp. nov. and Actinomadura macrotermitis sp. nov., isolated from the gut of fungus growing-termite Macrotermes natalensis.</title>
        <authorList>
            <person name="Benndorf R."/>
            <person name="Martin K."/>
            <person name="Kuefner M."/>
            <person name="De Beer W."/>
            <person name="Kaster A.-K."/>
            <person name="Vollmers J."/>
            <person name="Poulsen M."/>
            <person name="Beemelmanns C."/>
        </authorList>
    </citation>
    <scope>NUCLEOTIDE SEQUENCE [LARGE SCALE GENOMIC DNA]</scope>
    <source>
        <strain evidence="2 3">RB68</strain>
    </source>
</reference>
<dbReference type="EMBL" id="WEGH01000004">
    <property type="protein sequence ID" value="MQY07756.1"/>
    <property type="molecule type" value="Genomic_DNA"/>
</dbReference>
<protein>
    <submittedName>
        <fullName evidence="2">Uncharacterized protein</fullName>
    </submittedName>
</protein>
<sequence>MPALLEQAALAVGLVVLVSMALVSGLAVLEVVIEEVRAGGPRPRRSVHGRKGER</sequence>
<dbReference type="RefSeq" id="WP_153538209.1">
    <property type="nucleotide sequence ID" value="NZ_WEGH01000004.1"/>
</dbReference>
<evidence type="ECO:0000313" key="3">
    <source>
        <dbReference type="Proteomes" id="UP000487268"/>
    </source>
</evidence>
<dbReference type="AlphaFoldDB" id="A0A7K0C314"/>
<feature type="transmembrane region" description="Helical" evidence="1">
    <location>
        <begin position="12"/>
        <end position="33"/>
    </location>
</feature>
<organism evidence="2 3">
    <name type="scientific">Actinomadura macrotermitis</name>
    <dbReference type="NCBI Taxonomy" id="2585200"/>
    <lineage>
        <taxon>Bacteria</taxon>
        <taxon>Bacillati</taxon>
        <taxon>Actinomycetota</taxon>
        <taxon>Actinomycetes</taxon>
        <taxon>Streptosporangiales</taxon>
        <taxon>Thermomonosporaceae</taxon>
        <taxon>Actinomadura</taxon>
    </lineage>
</organism>
<evidence type="ECO:0000256" key="1">
    <source>
        <dbReference type="SAM" id="Phobius"/>
    </source>
</evidence>
<keyword evidence="1" id="KW-0472">Membrane</keyword>
<name>A0A7K0C314_9ACTN</name>
<proteinExistence type="predicted"/>
<gene>
    <name evidence="2" type="ORF">ACRB68_58580</name>
</gene>
<keyword evidence="1" id="KW-1133">Transmembrane helix</keyword>
<keyword evidence="1" id="KW-0812">Transmembrane</keyword>
<accession>A0A7K0C314</accession>
<evidence type="ECO:0000313" key="2">
    <source>
        <dbReference type="EMBL" id="MQY07756.1"/>
    </source>
</evidence>